<gene>
    <name evidence="1" type="ORF">MILVUS5_LOCUS17103</name>
</gene>
<comment type="caution">
    <text evidence="1">The sequence shown here is derived from an EMBL/GenBank/DDBJ whole genome shotgun (WGS) entry which is preliminary data.</text>
</comment>
<organism evidence="1 2">
    <name type="scientific">Trifolium pratense</name>
    <name type="common">Red clover</name>
    <dbReference type="NCBI Taxonomy" id="57577"/>
    <lineage>
        <taxon>Eukaryota</taxon>
        <taxon>Viridiplantae</taxon>
        <taxon>Streptophyta</taxon>
        <taxon>Embryophyta</taxon>
        <taxon>Tracheophyta</taxon>
        <taxon>Spermatophyta</taxon>
        <taxon>Magnoliopsida</taxon>
        <taxon>eudicotyledons</taxon>
        <taxon>Gunneridae</taxon>
        <taxon>Pentapetalae</taxon>
        <taxon>rosids</taxon>
        <taxon>fabids</taxon>
        <taxon>Fabales</taxon>
        <taxon>Fabaceae</taxon>
        <taxon>Papilionoideae</taxon>
        <taxon>50 kb inversion clade</taxon>
        <taxon>NPAAA clade</taxon>
        <taxon>Hologalegina</taxon>
        <taxon>IRL clade</taxon>
        <taxon>Trifolieae</taxon>
        <taxon>Trifolium</taxon>
    </lineage>
</organism>
<proteinExistence type="predicted"/>
<evidence type="ECO:0000313" key="2">
    <source>
        <dbReference type="Proteomes" id="UP001177021"/>
    </source>
</evidence>
<dbReference type="EMBL" id="CASHSV030000109">
    <property type="protein sequence ID" value="CAJ2648840.1"/>
    <property type="molecule type" value="Genomic_DNA"/>
</dbReference>
<dbReference type="Proteomes" id="UP001177021">
    <property type="component" value="Unassembled WGS sequence"/>
</dbReference>
<name>A0ACB0JUS7_TRIPR</name>
<protein>
    <submittedName>
        <fullName evidence="1">Uncharacterized protein</fullName>
    </submittedName>
</protein>
<sequence>MFTGVFFRHGSPPPVFLTTLFFLCFITHSQSNELESLMKFKFSIQTSDPNIFTSWNLSNSPCNFTGILCNSKGSVSEINLAQKNLVGTLPFESICKLQSLEKISLESNLLHGRITDDLKSCTNLKYLDLGGNLFNATFPEFSSLNKLEYLNLNSSGISGKFPWKSLENLTTLTFLSLGDNLFEESSFPLEILKLEKLYWLYLTNSSIYGKIPFGIGNLIQLQHLELSHNNLSGEIPHDIVKLKNLRELEIYENYLSGKIPFGFRNLTNLVKFDASVNYLEGDLSELKSLKNLQSLQLLENKFSGEIPQEFGDFKNLTELALYDNKLTGFLPQKLGSWVGMAFIDVSDNSLSGPIPPDMCKNNRIDLIALLNNSFTGNIPENYANCTSLVRFRVSKNSLSGVVPKGIWGLPKLEIFDVARNKFEGSISSDIGKAKSLAQLFLSDNQFSGELPFEISEASSLVSIQLSSNSISGRIPDNIGKLKKLTSLALNKNNLSGVIPDSIGSCVSLTDVNLAENSISGVIPTSIGSLRVLNSLNLSSNILSGEIPSSISSITFSLLDLSNNKLFGSIPDSLAISAYKDGFMGNPRLCSQILKEFQPCSLESSNSKRLRNLVFFIFAGLMVVLVVSSAYFLFMRLKQKNKFDNQVVKTNSWNFKKYHVLNINENEIIDGIKAENVIGKGGSGNVYKVELKSGEVFAVKHIWTSNSRSDYRSSSAMLKRSSNSSEYDAEVATLSSIRHVNVVKLYCSITSEDSSLLVYEFLPNGSLWERLHNCKKTQMGWDVRYDIALGAARGLEYLHHCCDRTVMHRDVKSSNILLDEKWKPRIADFGLAKIVQGGAGNWTHVIAGTLGYMAPEYAYTSNVTEKSDVYSFGVVLMELVTGKKPVEPEFGENKDIVSWVCSNFRSKESVLELVDSTIAKHFKEDAIKVLRIATLCTAKVPSSRPSMRKLVQMLEEAEPSAMFSNKVIVTIDG</sequence>
<evidence type="ECO:0000313" key="1">
    <source>
        <dbReference type="EMBL" id="CAJ2648840.1"/>
    </source>
</evidence>
<accession>A0ACB0JUS7</accession>
<reference evidence="1" key="1">
    <citation type="submission" date="2023-10" db="EMBL/GenBank/DDBJ databases">
        <authorList>
            <person name="Rodriguez Cubillos JULIANA M."/>
            <person name="De Vega J."/>
        </authorList>
    </citation>
    <scope>NUCLEOTIDE SEQUENCE</scope>
</reference>
<keyword evidence="2" id="KW-1185">Reference proteome</keyword>